<name>A0A1Y2LWF5_EPING</name>
<dbReference type="InParanoid" id="A0A1Y2LWF5"/>
<dbReference type="Proteomes" id="UP000193240">
    <property type="component" value="Unassembled WGS sequence"/>
</dbReference>
<protein>
    <submittedName>
        <fullName evidence="1">Uncharacterized protein</fullName>
    </submittedName>
</protein>
<dbReference type="EMBL" id="KZ107846">
    <property type="protein sequence ID" value="OSS48183.1"/>
    <property type="molecule type" value="Genomic_DNA"/>
</dbReference>
<organism evidence="1 2">
    <name type="scientific">Epicoccum nigrum</name>
    <name type="common">Soil fungus</name>
    <name type="synonym">Epicoccum purpurascens</name>
    <dbReference type="NCBI Taxonomy" id="105696"/>
    <lineage>
        <taxon>Eukaryota</taxon>
        <taxon>Fungi</taxon>
        <taxon>Dikarya</taxon>
        <taxon>Ascomycota</taxon>
        <taxon>Pezizomycotina</taxon>
        <taxon>Dothideomycetes</taxon>
        <taxon>Pleosporomycetidae</taxon>
        <taxon>Pleosporales</taxon>
        <taxon>Pleosporineae</taxon>
        <taxon>Didymellaceae</taxon>
        <taxon>Epicoccum</taxon>
    </lineage>
</organism>
<dbReference type="AlphaFoldDB" id="A0A1Y2LWF5"/>
<evidence type="ECO:0000313" key="1">
    <source>
        <dbReference type="EMBL" id="OSS48183.1"/>
    </source>
</evidence>
<sequence>MPPHLLTLPREIRNNIYQHLHHKVETICLVYEVAEDEHLHTINGGIMEIQVSVEQAPLADVMLVHPQIYAEYRESIMFKNHSRYLPIKFEQSILRAEGMRHLNIVHRKGYQAFETVTEEEQLLFESLQDTYEGQKGPPPPPGMMLIQTGNGDAFGTCEYSADHILRRHRFYFFSFASHSGDERYWAIEHILAIWPLLRGGKALKDILSENPGISEQELDSIAMQRLSKMALWQETRKNISSEVIDSISTAYLGGKDYSTKGTVASLI</sequence>
<reference evidence="1 2" key="1">
    <citation type="journal article" date="2017" name="Genome Announc.">
        <title>Genome sequence of the saprophytic ascomycete Epicoccum nigrum ICMP 19927 strain isolated from New Zealand.</title>
        <authorList>
            <person name="Fokin M."/>
            <person name="Fleetwood D."/>
            <person name="Weir B.S."/>
            <person name="Villas-Boas S.G."/>
        </authorList>
    </citation>
    <scope>NUCLEOTIDE SEQUENCE [LARGE SCALE GENOMIC DNA]</scope>
    <source>
        <strain evidence="1 2">ICMP 19927</strain>
    </source>
</reference>
<evidence type="ECO:0000313" key="2">
    <source>
        <dbReference type="Proteomes" id="UP000193240"/>
    </source>
</evidence>
<accession>A0A1Y2LWF5</accession>
<keyword evidence="2" id="KW-1185">Reference proteome</keyword>
<proteinExistence type="predicted"/>
<gene>
    <name evidence="1" type="ORF">B5807_07637</name>
</gene>